<keyword evidence="1" id="KW-0472">Membrane</keyword>
<reference evidence="2" key="1">
    <citation type="submission" date="2017-07" db="EMBL/GenBank/DDBJ databases">
        <title>Taro Niue Genome Assembly and Annotation.</title>
        <authorList>
            <person name="Atibalentja N."/>
            <person name="Keating K."/>
            <person name="Fields C.J."/>
        </authorList>
    </citation>
    <scope>NUCLEOTIDE SEQUENCE</scope>
    <source>
        <strain evidence="2">Niue_2</strain>
        <tissue evidence="2">Leaf</tissue>
    </source>
</reference>
<accession>A0A843W8B2</accession>
<keyword evidence="1" id="KW-1133">Transmembrane helix</keyword>
<evidence type="ECO:0000256" key="1">
    <source>
        <dbReference type="SAM" id="Phobius"/>
    </source>
</evidence>
<keyword evidence="1" id="KW-0812">Transmembrane</keyword>
<name>A0A843W8B2_COLES</name>
<sequence>MGSWNLEGSCRHLNVRGKEERKGTGRTGSLRFGNIVPSAAAIFPAAVVGALAARVHRPDPCRRLRSLRACGRLLSSPEVRFPVSSGSGPSPALFVLASHPRT</sequence>
<keyword evidence="3" id="KW-1185">Reference proteome</keyword>
<organism evidence="2 3">
    <name type="scientific">Colocasia esculenta</name>
    <name type="common">Wild taro</name>
    <name type="synonym">Arum esculentum</name>
    <dbReference type="NCBI Taxonomy" id="4460"/>
    <lineage>
        <taxon>Eukaryota</taxon>
        <taxon>Viridiplantae</taxon>
        <taxon>Streptophyta</taxon>
        <taxon>Embryophyta</taxon>
        <taxon>Tracheophyta</taxon>
        <taxon>Spermatophyta</taxon>
        <taxon>Magnoliopsida</taxon>
        <taxon>Liliopsida</taxon>
        <taxon>Araceae</taxon>
        <taxon>Aroideae</taxon>
        <taxon>Colocasieae</taxon>
        <taxon>Colocasia</taxon>
    </lineage>
</organism>
<protein>
    <submittedName>
        <fullName evidence="2">Uncharacterized protein</fullName>
    </submittedName>
</protein>
<evidence type="ECO:0000313" key="2">
    <source>
        <dbReference type="EMBL" id="MQM00454.1"/>
    </source>
</evidence>
<dbReference type="Proteomes" id="UP000652761">
    <property type="component" value="Unassembled WGS sequence"/>
</dbReference>
<gene>
    <name evidence="2" type="ORF">Taro_033184</name>
</gene>
<feature type="transmembrane region" description="Helical" evidence="1">
    <location>
        <begin position="35"/>
        <end position="55"/>
    </location>
</feature>
<comment type="caution">
    <text evidence="2">The sequence shown here is derived from an EMBL/GenBank/DDBJ whole genome shotgun (WGS) entry which is preliminary data.</text>
</comment>
<dbReference type="EMBL" id="NMUH01002515">
    <property type="protein sequence ID" value="MQM00454.1"/>
    <property type="molecule type" value="Genomic_DNA"/>
</dbReference>
<dbReference type="AlphaFoldDB" id="A0A843W8B2"/>
<evidence type="ECO:0000313" key="3">
    <source>
        <dbReference type="Proteomes" id="UP000652761"/>
    </source>
</evidence>
<proteinExistence type="predicted"/>